<evidence type="ECO:0000256" key="2">
    <source>
        <dbReference type="ARBA" id="ARBA00022448"/>
    </source>
</evidence>
<dbReference type="Gene3D" id="3.40.50.300">
    <property type="entry name" value="P-loop containing nucleotide triphosphate hydrolases"/>
    <property type="match status" value="1"/>
</dbReference>
<feature type="transmembrane region" description="Helical" evidence="9">
    <location>
        <begin position="128"/>
        <end position="150"/>
    </location>
</feature>
<feature type="transmembrane region" description="Helical" evidence="9">
    <location>
        <begin position="53"/>
        <end position="75"/>
    </location>
</feature>
<protein>
    <submittedName>
        <fullName evidence="12">Abc transporter transmembrane region</fullName>
    </submittedName>
</protein>
<dbReference type="AlphaFoldDB" id="A0A4U8YS12"/>
<dbReference type="GO" id="GO:0016887">
    <property type="term" value="F:ATP hydrolysis activity"/>
    <property type="evidence" value="ECO:0007669"/>
    <property type="project" value="InterPro"/>
</dbReference>
<dbReference type="InterPro" id="IPR017871">
    <property type="entry name" value="ABC_transporter-like_CS"/>
</dbReference>
<keyword evidence="6" id="KW-0067">ATP-binding</keyword>
<dbReference type="PROSITE" id="PS50893">
    <property type="entry name" value="ABC_TRANSPORTER_2"/>
    <property type="match status" value="1"/>
</dbReference>
<evidence type="ECO:0000256" key="1">
    <source>
        <dbReference type="ARBA" id="ARBA00004651"/>
    </source>
</evidence>
<dbReference type="PROSITE" id="PS00211">
    <property type="entry name" value="ABC_TRANSPORTER_1"/>
    <property type="match status" value="1"/>
</dbReference>
<dbReference type="InterPro" id="IPR003439">
    <property type="entry name" value="ABC_transporter-like_ATP-bd"/>
</dbReference>
<keyword evidence="7 9" id="KW-1133">Transmembrane helix</keyword>
<dbReference type="Gene3D" id="1.20.1560.10">
    <property type="entry name" value="ABC transporter type 1, transmembrane domain"/>
    <property type="match status" value="1"/>
</dbReference>
<proteinExistence type="predicted"/>
<dbReference type="Pfam" id="PF00664">
    <property type="entry name" value="ABC_membrane"/>
    <property type="match status" value="1"/>
</dbReference>
<feature type="transmembrane region" description="Helical" evidence="9">
    <location>
        <begin position="157"/>
        <end position="175"/>
    </location>
</feature>
<evidence type="ECO:0000256" key="5">
    <source>
        <dbReference type="ARBA" id="ARBA00022741"/>
    </source>
</evidence>
<feature type="domain" description="ABC transporter" evidence="10">
    <location>
        <begin position="330"/>
        <end position="564"/>
    </location>
</feature>
<evidence type="ECO:0000313" key="12">
    <source>
        <dbReference type="EMBL" id="VFQ46277.1"/>
    </source>
</evidence>
<evidence type="ECO:0000259" key="11">
    <source>
        <dbReference type="PROSITE" id="PS50929"/>
    </source>
</evidence>
<dbReference type="FunFam" id="3.40.50.300:FF:000221">
    <property type="entry name" value="Multidrug ABC transporter ATP-binding protein"/>
    <property type="match status" value="1"/>
</dbReference>
<dbReference type="PROSITE" id="PS50929">
    <property type="entry name" value="ABC_TM1F"/>
    <property type="match status" value="1"/>
</dbReference>
<accession>A0A4U8YS12</accession>
<dbReference type="InterPro" id="IPR003593">
    <property type="entry name" value="AAA+_ATPase"/>
</dbReference>
<evidence type="ECO:0000256" key="3">
    <source>
        <dbReference type="ARBA" id="ARBA00022475"/>
    </source>
</evidence>
<keyword evidence="2" id="KW-0813">Transport</keyword>
<dbReference type="GO" id="GO:0005524">
    <property type="term" value="F:ATP binding"/>
    <property type="evidence" value="ECO:0007669"/>
    <property type="project" value="UniProtKB-KW"/>
</dbReference>
<evidence type="ECO:0000313" key="13">
    <source>
        <dbReference type="Proteomes" id="UP000507962"/>
    </source>
</evidence>
<dbReference type="GO" id="GO:0015421">
    <property type="term" value="F:ABC-type oligopeptide transporter activity"/>
    <property type="evidence" value="ECO:0007669"/>
    <property type="project" value="TreeGrafter"/>
</dbReference>
<evidence type="ECO:0000259" key="10">
    <source>
        <dbReference type="PROSITE" id="PS50893"/>
    </source>
</evidence>
<dbReference type="PANTHER" id="PTHR43394:SF1">
    <property type="entry name" value="ATP-BINDING CASSETTE SUB-FAMILY B MEMBER 10, MITOCHONDRIAL"/>
    <property type="match status" value="1"/>
</dbReference>
<dbReference type="SMART" id="SM00382">
    <property type="entry name" value="AAA"/>
    <property type="match status" value="1"/>
</dbReference>
<evidence type="ECO:0000256" key="4">
    <source>
        <dbReference type="ARBA" id="ARBA00022692"/>
    </source>
</evidence>
<feature type="transmembrane region" description="Helical" evidence="9">
    <location>
        <begin position="271"/>
        <end position="293"/>
    </location>
</feature>
<dbReference type="InterPro" id="IPR011527">
    <property type="entry name" value="ABC1_TM_dom"/>
</dbReference>
<evidence type="ECO:0000256" key="8">
    <source>
        <dbReference type="ARBA" id="ARBA00023136"/>
    </source>
</evidence>
<dbReference type="GO" id="GO:0005886">
    <property type="term" value="C:plasma membrane"/>
    <property type="evidence" value="ECO:0007669"/>
    <property type="project" value="UniProtKB-SubCell"/>
</dbReference>
<sequence length="577" mass="63079">MDNQKSLLASGERRTLILAGLMLSLSVAAGIVPFVFVMELVRELAGPAPERQAVVLLLLGIVAVLTVKAVCYGAAHVLAHTTAFRVLSTIRLKLVRHLERMNIGFFHKHKMGELTKVLNFDVEQVELYLAHGLPEIASAILIPFCATAIVTFIDYRLGLCLVGIVPLVIVTNRILQRHWKEMFAAYFLSLKTMSEELMEYIATIPAIKAFSKTENRTEKVVRTMNAYNDYVRKMSLSMVVPAGISGVILEAGIAVLAVTGCLLLRKGEITLYELVLAVFLASAFCASLARLSLSKHFGIVFRNSSMNIAKILNEQPRECPPPADGKPGDIRLEQVSFSYEGNRDALTDVSLTIPGGSLVALTGVSGAGKSSVAHLIMGFFKADSGRVLINGTDISSFTETQISAMISIVQQDVYLFNTTIRENIRIGKSKATDAEVEAAAKKARIHDFICALPEGYDTLTGEKGTRISGGERQRIAIARALLKDAPIIILDEATSSVDAMNETLIQKAVNELRCGKTVIMITHHLSTIVNADRIFLLNNGTLAGQGTHAELYRDNALYRHLWNEKSSADTWTIKEAH</sequence>
<feature type="transmembrane region" description="Helical" evidence="9">
    <location>
        <begin position="238"/>
        <end position="264"/>
    </location>
</feature>
<feature type="transmembrane region" description="Helical" evidence="9">
    <location>
        <begin position="16"/>
        <end position="41"/>
    </location>
</feature>
<keyword evidence="4 9" id="KW-0812">Transmembrane</keyword>
<dbReference type="EMBL" id="CAADHO010000008">
    <property type="protein sequence ID" value="VFQ46277.1"/>
    <property type="molecule type" value="Genomic_DNA"/>
</dbReference>
<keyword evidence="13" id="KW-1185">Reference proteome</keyword>
<keyword evidence="8 9" id="KW-0472">Membrane</keyword>
<dbReference type="SUPFAM" id="SSF90123">
    <property type="entry name" value="ABC transporter transmembrane region"/>
    <property type="match status" value="1"/>
</dbReference>
<keyword evidence="3" id="KW-1003">Cell membrane</keyword>
<evidence type="ECO:0000256" key="6">
    <source>
        <dbReference type="ARBA" id="ARBA00022840"/>
    </source>
</evidence>
<dbReference type="RefSeq" id="WP_180143782.1">
    <property type="nucleotide sequence ID" value="NZ_CAADHO010000008.1"/>
</dbReference>
<dbReference type="SUPFAM" id="SSF52540">
    <property type="entry name" value="P-loop containing nucleoside triphosphate hydrolases"/>
    <property type="match status" value="1"/>
</dbReference>
<dbReference type="CDD" id="cd07346">
    <property type="entry name" value="ABC_6TM_exporters"/>
    <property type="match status" value="1"/>
</dbReference>
<dbReference type="InterPro" id="IPR027417">
    <property type="entry name" value="P-loop_NTPase"/>
</dbReference>
<reference evidence="12 13" key="1">
    <citation type="submission" date="2019-03" db="EMBL/GenBank/DDBJ databases">
        <authorList>
            <person name="Nijsse B."/>
        </authorList>
    </citation>
    <scope>NUCLEOTIDE SEQUENCE [LARGE SCALE GENOMIC DNA]</scope>
    <source>
        <strain evidence="12">Desulfoluna butyratoxydans MSL71</strain>
    </source>
</reference>
<evidence type="ECO:0000256" key="9">
    <source>
        <dbReference type="SAM" id="Phobius"/>
    </source>
</evidence>
<gene>
    <name evidence="12" type="ORF">MSL71_39400</name>
</gene>
<dbReference type="InterPro" id="IPR036640">
    <property type="entry name" value="ABC1_TM_sf"/>
</dbReference>
<comment type="subcellular location">
    <subcellularLocation>
        <location evidence="1">Cell membrane</location>
        <topology evidence="1">Multi-pass membrane protein</topology>
    </subcellularLocation>
</comment>
<dbReference type="Proteomes" id="UP000507962">
    <property type="component" value="Unassembled WGS sequence"/>
</dbReference>
<name>A0A4U8YS12_9BACT</name>
<dbReference type="InterPro" id="IPR039421">
    <property type="entry name" value="Type_1_exporter"/>
</dbReference>
<organism evidence="12 13">
    <name type="scientific">Desulfoluna butyratoxydans</name>
    <dbReference type="NCBI Taxonomy" id="231438"/>
    <lineage>
        <taxon>Bacteria</taxon>
        <taxon>Pseudomonadati</taxon>
        <taxon>Thermodesulfobacteriota</taxon>
        <taxon>Desulfobacteria</taxon>
        <taxon>Desulfobacterales</taxon>
        <taxon>Desulfolunaceae</taxon>
        <taxon>Desulfoluna</taxon>
    </lineage>
</organism>
<evidence type="ECO:0000256" key="7">
    <source>
        <dbReference type="ARBA" id="ARBA00022989"/>
    </source>
</evidence>
<keyword evidence="5" id="KW-0547">Nucleotide-binding</keyword>
<feature type="domain" description="ABC transmembrane type-1" evidence="11">
    <location>
        <begin position="17"/>
        <end position="292"/>
    </location>
</feature>
<dbReference type="Pfam" id="PF00005">
    <property type="entry name" value="ABC_tran"/>
    <property type="match status" value="1"/>
</dbReference>
<dbReference type="PANTHER" id="PTHR43394">
    <property type="entry name" value="ATP-DEPENDENT PERMEASE MDL1, MITOCHONDRIAL"/>
    <property type="match status" value="1"/>
</dbReference>